<name>A0A655Q098_VIBCL</name>
<dbReference type="Proteomes" id="UP000044806">
    <property type="component" value="Unassembled WGS sequence"/>
</dbReference>
<organism evidence="1 2">
    <name type="scientific">Vibrio cholerae</name>
    <dbReference type="NCBI Taxonomy" id="666"/>
    <lineage>
        <taxon>Bacteria</taxon>
        <taxon>Pseudomonadati</taxon>
        <taxon>Pseudomonadota</taxon>
        <taxon>Gammaproteobacteria</taxon>
        <taxon>Vibrionales</taxon>
        <taxon>Vibrionaceae</taxon>
        <taxon>Vibrio</taxon>
    </lineage>
</organism>
<evidence type="ECO:0000313" key="1">
    <source>
        <dbReference type="EMBL" id="CSA37317.1"/>
    </source>
</evidence>
<dbReference type="AlphaFoldDB" id="A0A655Q098"/>
<gene>
    <name evidence="1" type="ORF">ERS013165_01408</name>
</gene>
<proteinExistence type="predicted"/>
<reference evidence="1 2" key="1">
    <citation type="submission" date="2015-07" db="EMBL/GenBank/DDBJ databases">
        <authorList>
            <consortium name="Pathogen Informatics"/>
        </authorList>
    </citation>
    <scope>NUCLEOTIDE SEQUENCE [LARGE SCALE GENOMIC DNA]</scope>
    <source>
        <strain evidence="1 2">A51</strain>
    </source>
</reference>
<evidence type="ECO:0000313" key="2">
    <source>
        <dbReference type="Proteomes" id="UP000044806"/>
    </source>
</evidence>
<dbReference type="EMBL" id="CWOW01000006">
    <property type="protein sequence ID" value="CSA37317.1"/>
    <property type="molecule type" value="Genomic_DNA"/>
</dbReference>
<protein>
    <submittedName>
        <fullName evidence="1">Uncharacterized protein</fullName>
    </submittedName>
</protein>
<accession>A0A655Q098</accession>
<sequence>MEVDQRILDRSLFGSIWLDFGHQYYRYVFCIQIEPCYSYHTYQVWLDFPCC</sequence>